<evidence type="ECO:0000313" key="3">
    <source>
        <dbReference type="EMBL" id="KAA4992357.1"/>
    </source>
</evidence>
<dbReference type="EMBL" id="VWCJ01000020">
    <property type="protein sequence ID" value="KAA4992357.1"/>
    <property type="molecule type" value="Genomic_DNA"/>
</dbReference>
<comment type="caution">
    <text evidence="2">The sequence shown here is derived from an EMBL/GenBank/DDBJ whole genome shotgun (WGS) entry which is preliminary data.</text>
</comment>
<dbReference type="Proteomes" id="UP000315444">
    <property type="component" value="Unassembled WGS sequence"/>
</dbReference>
<evidence type="ECO:0000313" key="6">
    <source>
        <dbReference type="Proteomes" id="UP000315444"/>
    </source>
</evidence>
<evidence type="ECO:0000313" key="4">
    <source>
        <dbReference type="EMBL" id="TWV40652.1"/>
    </source>
</evidence>
<evidence type="ECO:0000313" key="2">
    <source>
        <dbReference type="EMBL" id="KAA4752383.1"/>
    </source>
</evidence>
<reference evidence="8 9" key="1">
    <citation type="journal article" date="2019" name="Nat. Med.">
        <title>A library of human gut bacterial isolates paired with longitudinal multiomics data enables mechanistic microbiome research.</title>
        <authorList>
            <person name="Poyet M."/>
            <person name="Groussin M."/>
            <person name="Gibbons S.M."/>
            <person name="Avila-Pacheco J."/>
            <person name="Jiang X."/>
            <person name="Kearney S.M."/>
            <person name="Perrotta A.R."/>
            <person name="Berdy B."/>
            <person name="Zhao S."/>
            <person name="Lieberman T.D."/>
            <person name="Swanson P.K."/>
            <person name="Smith M."/>
            <person name="Roesemann S."/>
            <person name="Alexander J.E."/>
            <person name="Rich S.A."/>
            <person name="Livny J."/>
            <person name="Vlamakis H."/>
            <person name="Clish C."/>
            <person name="Bullock K."/>
            <person name="Deik A."/>
            <person name="Scott J."/>
            <person name="Pierce K.A."/>
            <person name="Xavier R.J."/>
            <person name="Alm E.J."/>
        </authorList>
    </citation>
    <scope>NUCLEOTIDE SEQUENCE [LARGE SCALE GENOMIC DNA]</scope>
    <source>
        <strain evidence="2 9">BIOML-A106</strain>
        <strain evidence="3 8">BIOML-A46</strain>
    </source>
</reference>
<evidence type="ECO:0000313" key="9">
    <source>
        <dbReference type="Proteomes" id="UP000479773"/>
    </source>
</evidence>
<sequence length="394" mass="44311">MNPKLCCKTTKTTNMKQNTFFVNVWTLMLILGLIACGEKKTQVKTELQRIEAFAFDVNDDYLQSYAGTFCYSTSARIDGKECLIVYNGKLHSIDILNLADRRPLKQIALAKDGPDQILAPKGIGYYKDSFIILNTGGLYRVGQDGKVVSKKLLNDFPQIKEEGYGIAVPDLTVYFSVYSFFGFDAANGRVALPLYFYEKDTTGEYPKKVLIVSCDDWNIRDEVEIHCPDVIRKEGDMQLLGCVNVLPYGDRLIYNFPASSKVYVYDLSAKKSKEYDFPSTFTDPFFHLPDINGSEPGFGCLKTGYYFPLCYDAYHNVFWRIQQGPLDGHGVGGKPFSVMCISPDFLNSAEYVIPAGASIYPDLAFTDSLILLPYTGGDKIGENNMCFYGLQYRE</sequence>
<dbReference type="Pfam" id="PF13970">
    <property type="entry name" value="DUF4221"/>
    <property type="match status" value="1"/>
</dbReference>
<dbReference type="EMBL" id="VOHV01000006">
    <property type="protein sequence ID" value="TWV40652.1"/>
    <property type="molecule type" value="Genomic_DNA"/>
</dbReference>
<dbReference type="AlphaFoldDB" id="A0A5C6JJB4"/>
<dbReference type="InterPro" id="IPR025316">
    <property type="entry name" value="DUF4221"/>
</dbReference>
<dbReference type="EMBL" id="VWEQ01000009">
    <property type="protein sequence ID" value="KAA4752383.1"/>
    <property type="molecule type" value="Genomic_DNA"/>
</dbReference>
<evidence type="ECO:0000313" key="5">
    <source>
        <dbReference type="EMBL" id="TWV47769.1"/>
    </source>
</evidence>
<dbReference type="Proteomes" id="UP000319026">
    <property type="component" value="Unassembled WGS sequence"/>
</dbReference>
<proteinExistence type="predicted"/>
<organism evidence="2 9">
    <name type="scientific">Bacteroides fragilis</name>
    <dbReference type="NCBI Taxonomy" id="817"/>
    <lineage>
        <taxon>Bacteria</taxon>
        <taxon>Pseudomonadati</taxon>
        <taxon>Bacteroidota</taxon>
        <taxon>Bacteroidia</taxon>
        <taxon>Bacteroidales</taxon>
        <taxon>Bacteroidaceae</taxon>
        <taxon>Bacteroides</taxon>
    </lineage>
</organism>
<protein>
    <submittedName>
        <fullName evidence="2">DUF4221 domain-containing protein</fullName>
    </submittedName>
</protein>
<evidence type="ECO:0000313" key="8">
    <source>
        <dbReference type="Proteomes" id="UP000460666"/>
    </source>
</evidence>
<evidence type="ECO:0000313" key="7">
    <source>
        <dbReference type="Proteomes" id="UP000319026"/>
    </source>
</evidence>
<keyword evidence="1" id="KW-0472">Membrane</keyword>
<keyword evidence="1" id="KW-0812">Transmembrane</keyword>
<dbReference type="EMBL" id="VOHT01000006">
    <property type="protein sequence ID" value="TWV47769.1"/>
    <property type="molecule type" value="Genomic_DNA"/>
</dbReference>
<evidence type="ECO:0000256" key="1">
    <source>
        <dbReference type="SAM" id="Phobius"/>
    </source>
</evidence>
<gene>
    <name evidence="3" type="ORF">F2Z89_20190</name>
    <name evidence="2" type="ORF">F3B44_11845</name>
    <name evidence="5" type="ORF">FSA03_15210</name>
    <name evidence="4" type="ORF">FSA06_15220</name>
</gene>
<keyword evidence="1" id="KW-1133">Transmembrane helix</keyword>
<accession>A0A5C6JJB4</accession>
<reference evidence="4 6" key="2">
    <citation type="submission" date="2019-07" db="EMBL/GenBank/DDBJ databases">
        <title>Genome sequencing of Bacteroides fragilis.</title>
        <authorList>
            <person name="Galasyn E.V."/>
            <person name="Ruoff K.L."/>
            <person name="Price C.E."/>
            <person name="Valls R.A."/>
            <person name="O'Toole G.A."/>
        </authorList>
    </citation>
    <scope>NUCLEOTIDE SEQUENCE [LARGE SCALE GENOMIC DNA]</scope>
    <source>
        <strain evidence="4 6">AD135F_1B</strain>
    </source>
</reference>
<dbReference type="Proteomes" id="UP000479773">
    <property type="component" value="Unassembled WGS sequence"/>
</dbReference>
<name>A0A5C6JJB4_BACFG</name>
<feature type="transmembrane region" description="Helical" evidence="1">
    <location>
        <begin position="20"/>
        <end position="37"/>
    </location>
</feature>
<dbReference type="Proteomes" id="UP000460666">
    <property type="component" value="Unassembled WGS sequence"/>
</dbReference>
<reference evidence="5 7" key="3">
    <citation type="submission" date="2019-07" db="EMBL/GenBank/DDBJ databases">
        <title>Genome Sequencing of Bacteroides fragilis.</title>
        <authorList>
            <person name="Pinto K.M."/>
            <person name="Ruoff K.L."/>
            <person name="Price C.E."/>
            <person name="Valls R.A."/>
            <person name="O'Toole G.A."/>
        </authorList>
    </citation>
    <scope>NUCLEOTIDE SEQUENCE [LARGE SCALE GENOMIC DNA]</scope>
    <source>
        <strain evidence="5 7">AD135F_3B</strain>
    </source>
</reference>